<dbReference type="Pfam" id="PF12616">
    <property type="entry name" value="DUF3775"/>
    <property type="match status" value="1"/>
</dbReference>
<dbReference type="Proteomes" id="UP001595632">
    <property type="component" value="Unassembled WGS sequence"/>
</dbReference>
<proteinExistence type="predicted"/>
<protein>
    <submittedName>
        <fullName evidence="1">DUF3775 domain-containing protein</fullName>
    </submittedName>
</protein>
<organism evidence="1 2">
    <name type="scientific">Psychromarinibacter halotolerans</name>
    <dbReference type="NCBI Taxonomy" id="1775175"/>
    <lineage>
        <taxon>Bacteria</taxon>
        <taxon>Pseudomonadati</taxon>
        <taxon>Pseudomonadota</taxon>
        <taxon>Alphaproteobacteria</taxon>
        <taxon>Rhodobacterales</taxon>
        <taxon>Paracoccaceae</taxon>
        <taxon>Psychromarinibacter</taxon>
    </lineage>
</organism>
<name>A0ABV7H1A6_9RHOB</name>
<dbReference type="RefSeq" id="WP_275635000.1">
    <property type="nucleotide sequence ID" value="NZ_JARGYD010000015.1"/>
</dbReference>
<evidence type="ECO:0000313" key="1">
    <source>
        <dbReference type="EMBL" id="MFC3146000.1"/>
    </source>
</evidence>
<reference evidence="2" key="1">
    <citation type="journal article" date="2019" name="Int. J. Syst. Evol. Microbiol.">
        <title>The Global Catalogue of Microorganisms (GCM) 10K type strain sequencing project: providing services to taxonomists for standard genome sequencing and annotation.</title>
        <authorList>
            <consortium name="The Broad Institute Genomics Platform"/>
            <consortium name="The Broad Institute Genome Sequencing Center for Infectious Disease"/>
            <person name="Wu L."/>
            <person name="Ma J."/>
        </authorList>
    </citation>
    <scope>NUCLEOTIDE SEQUENCE [LARGE SCALE GENOMIC DNA]</scope>
    <source>
        <strain evidence="2">KCTC 52366</strain>
    </source>
</reference>
<dbReference type="InterPro" id="IPR022254">
    <property type="entry name" value="DUF3775"/>
</dbReference>
<comment type="caution">
    <text evidence="1">The sequence shown here is derived from an EMBL/GenBank/DDBJ whole genome shotgun (WGS) entry which is preliminary data.</text>
</comment>
<sequence>MAEVQISARRVAHVIFRARELDAKVGRWDSPGDSIDSDAILEMRRGDATETEVREFIENLPKDQQAELVAIMWIGRETFEPEEWDEAVQTAVNERTGPTSDYLLGIPMLPDYLESGLEKLGVDVSEVEEDFL</sequence>
<dbReference type="EMBL" id="JBHRTB010000010">
    <property type="protein sequence ID" value="MFC3146000.1"/>
    <property type="molecule type" value="Genomic_DNA"/>
</dbReference>
<evidence type="ECO:0000313" key="2">
    <source>
        <dbReference type="Proteomes" id="UP001595632"/>
    </source>
</evidence>
<accession>A0ABV7H1A6</accession>
<keyword evidence="2" id="KW-1185">Reference proteome</keyword>
<gene>
    <name evidence="1" type="ORF">ACFOGP_24980</name>
</gene>